<protein>
    <recommendedName>
        <fullName evidence="3">Monooxygenase</fullName>
    </recommendedName>
</protein>
<sequence length="503" mass="56321">MRPRHEVVVIGAGPGGIAAGVALKTAGIADFALLERAEDLGGSWRDNTYPGIGVDIPSLAYQYSFARNPSWSRVFARGAEVLAYHRSVAQRYGLHKHLRTNTTVLREEWDEPNRLWRLHLGDGSVLTSRFVISAVGAFLTPKQDPGIPGLDEFGGKVQRPASWDHEHDLHGKRVAVIGTGASSVQITPAIAPEVAALDVYQRTPVWCLPKPDFTIPPAAQSVLRLPGVMPLLHGLMLGFVELLLWPAVYAPLPVAVPAMRLMDRSARAAYRWYLGKVVRDPAAREALLPSYGPLGKRPTLSNTFLRAFNRDNTRLVTTAIDRFTERGIRTRDGVEREYDVIVLATGYELFSDPESYRPGTVVGRRGFDLGEFYAENGLQAYESVSVPRLPNRWTLVGPYSWTGTGWHALVEITARHAVRVITEARRRGATAVEIGQRAHDAYHNRVRRHGRNIAHYFRVLNRGVRSYYLNSQGDVPYIRPSTVVQARWASRRFPLEHYEFRLE</sequence>
<organism evidence="1 2">
    <name type="scientific">Kutzneria albida DSM 43870</name>
    <dbReference type="NCBI Taxonomy" id="1449976"/>
    <lineage>
        <taxon>Bacteria</taxon>
        <taxon>Bacillati</taxon>
        <taxon>Actinomycetota</taxon>
        <taxon>Actinomycetes</taxon>
        <taxon>Pseudonocardiales</taxon>
        <taxon>Pseudonocardiaceae</taxon>
        <taxon>Kutzneria</taxon>
    </lineage>
</organism>
<dbReference type="PATRIC" id="fig|1449976.3.peg.1911"/>
<dbReference type="PANTHER" id="PTHR42877">
    <property type="entry name" value="L-ORNITHINE N(5)-MONOOXYGENASE-RELATED"/>
    <property type="match status" value="1"/>
</dbReference>
<accession>W5W494</accession>
<dbReference type="PRINTS" id="PR00368">
    <property type="entry name" value="FADPNR"/>
</dbReference>
<evidence type="ECO:0008006" key="3">
    <source>
        <dbReference type="Google" id="ProtNLM"/>
    </source>
</evidence>
<proteinExistence type="predicted"/>
<gene>
    <name evidence="1" type="ORF">KALB_1916</name>
</gene>
<dbReference type="AlphaFoldDB" id="W5W494"/>
<dbReference type="eggNOG" id="COG2072">
    <property type="taxonomic scope" value="Bacteria"/>
</dbReference>
<dbReference type="SUPFAM" id="SSF51905">
    <property type="entry name" value="FAD/NAD(P)-binding domain"/>
    <property type="match status" value="2"/>
</dbReference>
<evidence type="ECO:0000313" key="1">
    <source>
        <dbReference type="EMBL" id="AHH95286.1"/>
    </source>
</evidence>
<reference evidence="1 2" key="1">
    <citation type="journal article" date="2014" name="BMC Genomics">
        <title>Complete genome sequence of producer of the glycopeptide antibiotic Aculeximycin Kutzneria albida DSM 43870T, a representative of minor genus of Pseudonocardiaceae.</title>
        <authorList>
            <person name="Rebets Y."/>
            <person name="Tokovenko B."/>
            <person name="Lushchyk I."/>
            <person name="Ruckert C."/>
            <person name="Zaburannyi N."/>
            <person name="Bechthold A."/>
            <person name="Kalinowski J."/>
            <person name="Luzhetskyy A."/>
        </authorList>
    </citation>
    <scope>NUCLEOTIDE SEQUENCE [LARGE SCALE GENOMIC DNA]</scope>
    <source>
        <strain evidence="1">DSM 43870</strain>
    </source>
</reference>
<evidence type="ECO:0000313" key="2">
    <source>
        <dbReference type="Proteomes" id="UP000019225"/>
    </source>
</evidence>
<dbReference type="KEGG" id="kal:KALB_1916"/>
<keyword evidence="2" id="KW-1185">Reference proteome</keyword>
<dbReference type="Proteomes" id="UP000019225">
    <property type="component" value="Chromosome"/>
</dbReference>
<dbReference type="PRINTS" id="PR00469">
    <property type="entry name" value="PNDRDTASEII"/>
</dbReference>
<dbReference type="InterPro" id="IPR051209">
    <property type="entry name" value="FAD-bind_Monooxygenase_sf"/>
</dbReference>
<dbReference type="InterPro" id="IPR036188">
    <property type="entry name" value="FAD/NAD-bd_sf"/>
</dbReference>
<dbReference type="RefSeq" id="WP_030108225.1">
    <property type="nucleotide sequence ID" value="NZ_CP007155.1"/>
</dbReference>
<dbReference type="EMBL" id="CP007155">
    <property type="protein sequence ID" value="AHH95286.1"/>
    <property type="molecule type" value="Genomic_DNA"/>
</dbReference>
<dbReference type="Pfam" id="PF13738">
    <property type="entry name" value="Pyr_redox_3"/>
    <property type="match status" value="1"/>
</dbReference>
<dbReference type="STRING" id="1449976.KALB_1916"/>
<name>W5W494_9PSEU</name>
<dbReference type="Gene3D" id="3.50.50.60">
    <property type="entry name" value="FAD/NAD(P)-binding domain"/>
    <property type="match status" value="3"/>
</dbReference>
<dbReference type="HOGENOM" id="CLU_006937_7_1_11"/>
<dbReference type="PANTHER" id="PTHR42877:SF4">
    <property type="entry name" value="FAD_NAD(P)-BINDING DOMAIN-CONTAINING PROTEIN-RELATED"/>
    <property type="match status" value="1"/>
</dbReference>